<proteinExistence type="predicted"/>
<evidence type="ECO:0000313" key="1">
    <source>
        <dbReference type="EMBL" id="KAK1945342.1"/>
    </source>
</evidence>
<keyword evidence="2" id="KW-1185">Reference proteome</keyword>
<name>A0AAD9GVF6_9STRA</name>
<dbReference type="AlphaFoldDB" id="A0AAD9GVF6"/>
<dbReference type="Proteomes" id="UP001259832">
    <property type="component" value="Unassembled WGS sequence"/>
</dbReference>
<sequence>MAVVEVPRGPLLVVGCIALRNVMASATLGKVRRKVFTGELGFSGRTKGLSRLRCMSNEDVGFESKLSTPVLTNGRMDAV</sequence>
<evidence type="ECO:0000313" key="2">
    <source>
        <dbReference type="Proteomes" id="UP001259832"/>
    </source>
</evidence>
<organism evidence="1 2">
    <name type="scientific">Phytophthora citrophthora</name>
    <dbReference type="NCBI Taxonomy" id="4793"/>
    <lineage>
        <taxon>Eukaryota</taxon>
        <taxon>Sar</taxon>
        <taxon>Stramenopiles</taxon>
        <taxon>Oomycota</taxon>
        <taxon>Peronosporomycetes</taxon>
        <taxon>Peronosporales</taxon>
        <taxon>Peronosporaceae</taxon>
        <taxon>Phytophthora</taxon>
    </lineage>
</organism>
<dbReference type="EMBL" id="JASMQC010000005">
    <property type="protein sequence ID" value="KAK1945342.1"/>
    <property type="molecule type" value="Genomic_DNA"/>
</dbReference>
<protein>
    <submittedName>
        <fullName evidence="1">Uncharacterized protein</fullName>
    </submittedName>
</protein>
<gene>
    <name evidence="1" type="ORF">P3T76_003875</name>
</gene>
<reference evidence="1" key="1">
    <citation type="submission" date="2023-08" db="EMBL/GenBank/DDBJ databases">
        <title>Reference Genome Resource for the Citrus Pathogen Phytophthora citrophthora.</title>
        <authorList>
            <person name="Moller H."/>
            <person name="Coetzee B."/>
            <person name="Rose L.J."/>
            <person name="Van Niekerk J.M."/>
        </authorList>
    </citation>
    <scope>NUCLEOTIDE SEQUENCE</scope>
    <source>
        <strain evidence="1">STE-U-9442</strain>
    </source>
</reference>
<accession>A0AAD9GVF6</accession>
<comment type="caution">
    <text evidence="1">The sequence shown here is derived from an EMBL/GenBank/DDBJ whole genome shotgun (WGS) entry which is preliminary data.</text>
</comment>